<evidence type="ECO:0000259" key="11">
    <source>
        <dbReference type="PROSITE" id="PS51094"/>
    </source>
</evidence>
<dbReference type="Gene3D" id="3.40.50.2300">
    <property type="match status" value="1"/>
</dbReference>
<keyword evidence="6" id="KW-0598">Phosphotransferase system</keyword>
<dbReference type="PANTHER" id="PTHR36203">
    <property type="entry name" value="ASCORBATE-SPECIFIC PTS SYSTEM EIIA COMPONENT"/>
    <property type="match status" value="1"/>
</dbReference>
<dbReference type="PANTHER" id="PTHR36203:SF1">
    <property type="entry name" value="ASCORBATE-SPECIFIC PTS SYSTEM EIIA COMPONENT"/>
    <property type="match status" value="1"/>
</dbReference>
<dbReference type="OrthoDB" id="369398at2"/>
<dbReference type="AlphaFoldDB" id="A0A430B2Y5"/>
<dbReference type="InterPro" id="IPR016152">
    <property type="entry name" value="PTrfase/Anion_transptr"/>
</dbReference>
<evidence type="ECO:0000256" key="8">
    <source>
        <dbReference type="ARBA" id="ARBA00037387"/>
    </source>
</evidence>
<keyword evidence="2" id="KW-0813">Transport</keyword>
<keyword evidence="7" id="KW-0418">Kinase</keyword>
<feature type="domain" description="PTS EIIB type-2" evidence="12">
    <location>
        <begin position="424"/>
        <end position="511"/>
    </location>
</feature>
<dbReference type="Proteomes" id="UP000286773">
    <property type="component" value="Unassembled WGS sequence"/>
</dbReference>
<dbReference type="PROSITE" id="PS51372">
    <property type="entry name" value="PRD_2"/>
    <property type="match status" value="2"/>
</dbReference>
<evidence type="ECO:0000256" key="2">
    <source>
        <dbReference type="ARBA" id="ARBA00022448"/>
    </source>
</evidence>
<proteinExistence type="predicted"/>
<dbReference type="Pfam" id="PF00359">
    <property type="entry name" value="PTS_EIIA_2"/>
    <property type="match status" value="1"/>
</dbReference>
<dbReference type="Gene3D" id="3.40.930.10">
    <property type="entry name" value="Mannitol-specific EII, Chain A"/>
    <property type="match status" value="1"/>
</dbReference>
<comment type="function">
    <text evidence="8">The phosphoenolpyruvate-dependent sugar phosphotransferase system (sugar PTS), a major carbohydrate active transport system, catalyzes the phosphorylation of incoming sugar substrates concomitantly with their translocation across the cell membrane. The enzyme II UlaABC PTS system is involved in ascorbate transport.</text>
</comment>
<evidence type="ECO:0000256" key="10">
    <source>
        <dbReference type="ARBA" id="ARBA00042072"/>
    </source>
</evidence>
<dbReference type="GO" id="GO:0016301">
    <property type="term" value="F:kinase activity"/>
    <property type="evidence" value="ECO:0007669"/>
    <property type="project" value="UniProtKB-KW"/>
</dbReference>
<evidence type="ECO:0000256" key="5">
    <source>
        <dbReference type="ARBA" id="ARBA00022679"/>
    </source>
</evidence>
<evidence type="ECO:0000256" key="3">
    <source>
        <dbReference type="ARBA" id="ARBA00022490"/>
    </source>
</evidence>
<keyword evidence="15" id="KW-1185">Reference proteome</keyword>
<dbReference type="Gene3D" id="1.10.1790.10">
    <property type="entry name" value="PRD domain"/>
    <property type="match status" value="1"/>
</dbReference>
<dbReference type="GO" id="GO:0009401">
    <property type="term" value="P:phosphoenolpyruvate-dependent sugar phosphotransferase system"/>
    <property type="evidence" value="ECO:0007669"/>
    <property type="project" value="UniProtKB-KW"/>
</dbReference>
<protein>
    <recommendedName>
        <fullName evidence="9">Ascorbate-specific PTS system EIIA component</fullName>
    </recommendedName>
    <alternativeName>
        <fullName evidence="10">Ascorbate-specific phosphotransferase enzyme IIA component</fullName>
    </alternativeName>
</protein>
<dbReference type="CDD" id="cd05568">
    <property type="entry name" value="PTS_IIB_bgl_like"/>
    <property type="match status" value="1"/>
</dbReference>
<evidence type="ECO:0000259" key="12">
    <source>
        <dbReference type="PROSITE" id="PS51099"/>
    </source>
</evidence>
<evidence type="ECO:0000256" key="9">
    <source>
        <dbReference type="ARBA" id="ARBA00041175"/>
    </source>
</evidence>
<evidence type="ECO:0000256" key="1">
    <source>
        <dbReference type="ARBA" id="ARBA00004496"/>
    </source>
</evidence>
<dbReference type="InterPro" id="IPR002178">
    <property type="entry name" value="PTS_EIIA_type-2_dom"/>
</dbReference>
<sequence>MKVHTKTFIYLFCEISYNEIKKEEAVMDERSVKVLNELLRTSGIEERLTKKLNVTKRQLDYSFEKINYWLEESGFQQLYREKGEVFLPDQVRKEIVDHHFVFPSYIFSSDERVSLIILLILTRKRKILLSDLSDKLEVTKNTILKDLKTVRAKLKSRNLRLSNDRSEGYSIEGKEWDKRNVLKNIIVDLSRFFGGIAILKEYLSISNDVYDDILEKIYMIEDTVGIKYTDQTMQFLPLFLIAILRRITEGKLIDIDFHVTFKQFSDTKEYNATNILLDELKENVSVSEKTYITLQIISSQSMNRDVLTSERFSEIRKRMKEFILYFEFKSVVDIGNKQSLLEKLLDHFIPAYYRIKYKLTTNYTIGEAFPQEFHNIYLICKKAIQPLEKSLKISFPEEEIKFLSLIVGGHIIGESCSTDDHKDIKAIIVCPSGVTFSQLLKNDLKQIFPKIYFGAPISVREFETYEEEVDIVFSSVPLATHKPLFVINELMTEDDKKKLRYQVNEQISLMKSELSEIDKIVSIVKKHTGLENEEKLRFDLANEYFFDEEEKMSSPLSLANLLSEDNVVIVDQVRGWEEAIEIAARPLQEAGNVTSDYLEKIKNHLSELLEYAVLQEKIVIPHLGPEETIREMMLSLLYIKQGIFTPKGLKIYFVLMIAPIDKEQHLPVLVELINLMGDTEKYHQLLNAETPRELVELIENHSGKEVG</sequence>
<name>A0A430B2Y5_9ENTE</name>
<dbReference type="EMBL" id="NGKC01000001">
    <property type="protein sequence ID" value="RSU14668.1"/>
    <property type="molecule type" value="Genomic_DNA"/>
</dbReference>
<evidence type="ECO:0000313" key="14">
    <source>
        <dbReference type="EMBL" id="RSU14668.1"/>
    </source>
</evidence>
<dbReference type="InterPro" id="IPR036388">
    <property type="entry name" value="WH-like_DNA-bd_sf"/>
</dbReference>
<feature type="domain" description="PRD" evidence="13">
    <location>
        <begin position="204"/>
        <end position="306"/>
    </location>
</feature>
<dbReference type="SUPFAM" id="SSF55804">
    <property type="entry name" value="Phoshotransferase/anion transport protein"/>
    <property type="match status" value="1"/>
</dbReference>
<dbReference type="GO" id="GO:0005737">
    <property type="term" value="C:cytoplasm"/>
    <property type="evidence" value="ECO:0007669"/>
    <property type="project" value="UniProtKB-SubCell"/>
</dbReference>
<evidence type="ECO:0000256" key="4">
    <source>
        <dbReference type="ARBA" id="ARBA00022553"/>
    </source>
</evidence>
<keyword evidence="5" id="KW-0808">Transferase</keyword>
<gene>
    <name evidence="14" type="ORF">CBF27_01420</name>
</gene>
<comment type="caution">
    <text evidence="14">The sequence shown here is derived from an EMBL/GenBank/DDBJ whole genome shotgun (WGS) entry which is preliminary data.</text>
</comment>
<dbReference type="InterPro" id="IPR051351">
    <property type="entry name" value="Ascorbate-PTS_EIIA_comp"/>
</dbReference>
<feature type="domain" description="PTS EIIA type-2" evidence="11">
    <location>
        <begin position="560"/>
        <end position="701"/>
    </location>
</feature>
<evidence type="ECO:0000256" key="7">
    <source>
        <dbReference type="ARBA" id="ARBA00022777"/>
    </source>
</evidence>
<dbReference type="InterPro" id="IPR011608">
    <property type="entry name" value="PRD"/>
</dbReference>
<organism evidence="14 15">
    <name type="scientific">Vagococcus acidifermentans</name>
    <dbReference type="NCBI Taxonomy" id="564710"/>
    <lineage>
        <taxon>Bacteria</taxon>
        <taxon>Bacillati</taxon>
        <taxon>Bacillota</taxon>
        <taxon>Bacilli</taxon>
        <taxon>Lactobacillales</taxon>
        <taxon>Enterococcaceae</taxon>
        <taxon>Vagococcus</taxon>
    </lineage>
</organism>
<dbReference type="InterPro" id="IPR036634">
    <property type="entry name" value="PRD_sf"/>
</dbReference>
<dbReference type="InterPro" id="IPR013011">
    <property type="entry name" value="PTS_EIIB_2"/>
</dbReference>
<dbReference type="InterPro" id="IPR036095">
    <property type="entry name" value="PTS_EIIB-like_sf"/>
</dbReference>
<dbReference type="Pfam" id="PF00874">
    <property type="entry name" value="PRD"/>
    <property type="match status" value="1"/>
</dbReference>
<evidence type="ECO:0000313" key="15">
    <source>
        <dbReference type="Proteomes" id="UP000286773"/>
    </source>
</evidence>
<keyword evidence="3" id="KW-0963">Cytoplasm</keyword>
<keyword evidence="4" id="KW-0597">Phosphoprotein</keyword>
<dbReference type="PROSITE" id="PS51099">
    <property type="entry name" value="PTS_EIIB_TYPE_2"/>
    <property type="match status" value="1"/>
</dbReference>
<comment type="subcellular location">
    <subcellularLocation>
        <location evidence="1">Cytoplasm</location>
    </subcellularLocation>
</comment>
<dbReference type="SUPFAM" id="SSF63520">
    <property type="entry name" value="PTS-regulatory domain, PRD"/>
    <property type="match status" value="2"/>
</dbReference>
<feature type="domain" description="PRD" evidence="13">
    <location>
        <begin position="310"/>
        <end position="417"/>
    </location>
</feature>
<evidence type="ECO:0000256" key="6">
    <source>
        <dbReference type="ARBA" id="ARBA00022683"/>
    </source>
</evidence>
<dbReference type="PROSITE" id="PS51094">
    <property type="entry name" value="PTS_EIIA_TYPE_2"/>
    <property type="match status" value="1"/>
</dbReference>
<dbReference type="Gene3D" id="1.10.10.10">
    <property type="entry name" value="Winged helix-like DNA-binding domain superfamily/Winged helix DNA-binding domain"/>
    <property type="match status" value="1"/>
</dbReference>
<dbReference type="GO" id="GO:0006355">
    <property type="term" value="P:regulation of DNA-templated transcription"/>
    <property type="evidence" value="ECO:0007669"/>
    <property type="project" value="InterPro"/>
</dbReference>
<accession>A0A430B2Y5</accession>
<dbReference type="GO" id="GO:0008982">
    <property type="term" value="F:protein-N(PI)-phosphohistidine-sugar phosphotransferase activity"/>
    <property type="evidence" value="ECO:0007669"/>
    <property type="project" value="InterPro"/>
</dbReference>
<reference evidence="14 15" key="1">
    <citation type="submission" date="2017-05" db="EMBL/GenBank/DDBJ databases">
        <title>Vagococcus spp. assemblies.</title>
        <authorList>
            <person name="Gulvik C.A."/>
        </authorList>
    </citation>
    <scope>NUCLEOTIDE SEQUENCE [LARGE SCALE GENOMIC DNA]</scope>
    <source>
        <strain evidence="14 15">LMG 24798</strain>
    </source>
</reference>
<dbReference type="SUPFAM" id="SSF52794">
    <property type="entry name" value="PTS system IIB component-like"/>
    <property type="match status" value="1"/>
</dbReference>
<evidence type="ECO:0000259" key="13">
    <source>
        <dbReference type="PROSITE" id="PS51372"/>
    </source>
</evidence>